<keyword evidence="6" id="KW-0762">Sugar transport</keyword>
<dbReference type="CDD" id="cd13585">
    <property type="entry name" value="PBP2_TMBP_like"/>
    <property type="match status" value="1"/>
</dbReference>
<dbReference type="PANTHER" id="PTHR43649:SF34">
    <property type="entry name" value="ABC TRANSPORTER PERIPLASMIC-BINDING PROTEIN YCJN-RELATED"/>
    <property type="match status" value="1"/>
</dbReference>
<organism evidence="6 7">
    <name type="scientific">Rhodoferax ferrireducens</name>
    <dbReference type="NCBI Taxonomy" id="192843"/>
    <lineage>
        <taxon>Bacteria</taxon>
        <taxon>Pseudomonadati</taxon>
        <taxon>Pseudomonadota</taxon>
        <taxon>Betaproteobacteria</taxon>
        <taxon>Burkholderiales</taxon>
        <taxon>Comamonadaceae</taxon>
        <taxon>Rhodoferax</taxon>
    </lineage>
</organism>
<accession>A0ABU2CB63</accession>
<reference evidence="6 7" key="1">
    <citation type="submission" date="2023-07" db="EMBL/GenBank/DDBJ databases">
        <title>Sorghum-associated microbial communities from plants grown in Nebraska, USA.</title>
        <authorList>
            <person name="Schachtman D."/>
        </authorList>
    </citation>
    <scope>NUCLEOTIDE SEQUENCE [LARGE SCALE GENOMIC DNA]</scope>
    <source>
        <strain evidence="6 7">BE313</strain>
    </source>
</reference>
<evidence type="ECO:0000256" key="4">
    <source>
        <dbReference type="ARBA" id="ARBA00022729"/>
    </source>
</evidence>
<gene>
    <name evidence="6" type="ORF">J2X19_003250</name>
</gene>
<dbReference type="RefSeq" id="WP_116608477.1">
    <property type="nucleotide sequence ID" value="NZ_JAVDXT010000003.1"/>
</dbReference>
<sequence>MTRSIPRRTVLQAAAGATALAGLPLTSTQAQAQGAFDWKRYSGQSIEVHLIKSPRGELLQKYQKEFEDLTGIKVGAEQVPEQQSRQKTVIEFNSGKTSFDVVHLSYHVQKRQFAKGKWMEDLRGLFANGAAPDFDLKDYSAGGMFYATQSDGRIDSLPFNLDPWVLYWNKELFAAKGVAYPKSYADIVNAAKKLHDPATGVVGFVGRGLKNANVPLWTGLFLGFGGQFFDANGKLATETPEALASATMYRDLLKNTGPAGVAGYNWNEAQSLFLQGKAAMWLDGSGFAPPLEDPAKSKIVGKVGYGVMPPGPKLQVSPTFGDGIGVSAFTTKKGPAWYYIQWATGKAMQARMLATASGAPVRLSAYSNAEAIANLKVPAEWLSAVAESLKIARPGLPIIEPVTEFRDVFGIALNNMLTGGDVAAELKKATAEFAPVLAKSET</sequence>
<dbReference type="SUPFAM" id="SSF53850">
    <property type="entry name" value="Periplasmic binding protein-like II"/>
    <property type="match status" value="1"/>
</dbReference>
<dbReference type="Pfam" id="PF01547">
    <property type="entry name" value="SBP_bac_1"/>
    <property type="match status" value="1"/>
</dbReference>
<evidence type="ECO:0000313" key="7">
    <source>
        <dbReference type="Proteomes" id="UP001180487"/>
    </source>
</evidence>
<dbReference type="InterPro" id="IPR050490">
    <property type="entry name" value="Bact_solute-bd_prot1"/>
</dbReference>
<comment type="caution">
    <text evidence="6">The sequence shown here is derived from an EMBL/GenBank/DDBJ whole genome shotgun (WGS) entry which is preliminary data.</text>
</comment>
<feature type="signal peptide" evidence="5">
    <location>
        <begin position="1"/>
        <end position="32"/>
    </location>
</feature>
<evidence type="ECO:0000256" key="5">
    <source>
        <dbReference type="SAM" id="SignalP"/>
    </source>
</evidence>
<keyword evidence="4 5" id="KW-0732">Signal</keyword>
<comment type="similarity">
    <text evidence="2">Belongs to the bacterial solute-binding protein 1 family.</text>
</comment>
<keyword evidence="3" id="KW-0813">Transport</keyword>
<evidence type="ECO:0000313" key="6">
    <source>
        <dbReference type="EMBL" id="MDR7378556.1"/>
    </source>
</evidence>
<comment type="subcellular location">
    <subcellularLocation>
        <location evidence="1">Periplasm</location>
    </subcellularLocation>
</comment>
<evidence type="ECO:0000256" key="3">
    <source>
        <dbReference type="ARBA" id="ARBA00022448"/>
    </source>
</evidence>
<name>A0ABU2CB63_9BURK</name>
<keyword evidence="7" id="KW-1185">Reference proteome</keyword>
<dbReference type="Gene3D" id="3.40.190.10">
    <property type="entry name" value="Periplasmic binding protein-like II"/>
    <property type="match status" value="2"/>
</dbReference>
<dbReference type="Proteomes" id="UP001180487">
    <property type="component" value="Unassembled WGS sequence"/>
</dbReference>
<dbReference type="PROSITE" id="PS51318">
    <property type="entry name" value="TAT"/>
    <property type="match status" value="1"/>
</dbReference>
<evidence type="ECO:0000256" key="1">
    <source>
        <dbReference type="ARBA" id="ARBA00004418"/>
    </source>
</evidence>
<protein>
    <submittedName>
        <fullName evidence="6">Multiple sugar transport system substrate-binding protein</fullName>
    </submittedName>
</protein>
<dbReference type="EMBL" id="JAVDXT010000003">
    <property type="protein sequence ID" value="MDR7378556.1"/>
    <property type="molecule type" value="Genomic_DNA"/>
</dbReference>
<evidence type="ECO:0000256" key="2">
    <source>
        <dbReference type="ARBA" id="ARBA00008520"/>
    </source>
</evidence>
<dbReference type="PANTHER" id="PTHR43649">
    <property type="entry name" value="ARABINOSE-BINDING PROTEIN-RELATED"/>
    <property type="match status" value="1"/>
</dbReference>
<dbReference type="InterPro" id="IPR006311">
    <property type="entry name" value="TAT_signal"/>
</dbReference>
<feature type="chain" id="PRO_5045882176" evidence="5">
    <location>
        <begin position="33"/>
        <end position="442"/>
    </location>
</feature>
<dbReference type="InterPro" id="IPR006059">
    <property type="entry name" value="SBP"/>
</dbReference>
<proteinExistence type="inferred from homology"/>